<evidence type="ECO:0000256" key="3">
    <source>
        <dbReference type="PROSITE-ProRule" id="PRU01161"/>
    </source>
</evidence>
<dbReference type="PANTHER" id="PTHR46082">
    <property type="entry name" value="ATP/GTP-BINDING PROTEIN-RELATED"/>
    <property type="match status" value="1"/>
</dbReference>
<reference evidence="5 6" key="1">
    <citation type="submission" date="2015-07" db="EMBL/GenBank/DDBJ databases">
        <authorList>
            <person name="Noorani M."/>
        </authorList>
    </citation>
    <scope>NUCLEOTIDE SEQUENCE [LARGE SCALE GENOMIC DNA]</scope>
    <source>
        <strain evidence="5">BBA 69670</strain>
    </source>
</reference>
<dbReference type="AlphaFoldDB" id="A0A0K6GAG6"/>
<dbReference type="InterPro" id="IPR016035">
    <property type="entry name" value="Acyl_Trfase/lysoPLipase"/>
</dbReference>
<keyword evidence="6" id="KW-1185">Reference proteome</keyword>
<gene>
    <name evidence="5" type="ORF">RSOLAG22IIIB_11737</name>
</gene>
<dbReference type="GO" id="GO:0043531">
    <property type="term" value="F:ADP binding"/>
    <property type="evidence" value="ECO:0007669"/>
    <property type="project" value="InterPro"/>
</dbReference>
<dbReference type="Pfam" id="PF00931">
    <property type="entry name" value="NB-ARC"/>
    <property type="match status" value="1"/>
</dbReference>
<dbReference type="InterPro" id="IPR027417">
    <property type="entry name" value="P-loop_NTPase"/>
</dbReference>
<dbReference type="PRINTS" id="PR00381">
    <property type="entry name" value="KINESINLIGHT"/>
</dbReference>
<dbReference type="Gene3D" id="3.40.1090.10">
    <property type="entry name" value="Cytosolic phospholipase A2 catalytic domain"/>
    <property type="match status" value="1"/>
</dbReference>
<dbReference type="Pfam" id="PF13374">
    <property type="entry name" value="TPR_10"/>
    <property type="match status" value="1"/>
</dbReference>
<dbReference type="Pfam" id="PF01734">
    <property type="entry name" value="Patatin"/>
    <property type="match status" value="1"/>
</dbReference>
<dbReference type="SMART" id="SM00028">
    <property type="entry name" value="TPR"/>
    <property type="match status" value="3"/>
</dbReference>
<dbReference type="Pfam" id="PF13424">
    <property type="entry name" value="TPR_12"/>
    <property type="match status" value="2"/>
</dbReference>
<feature type="domain" description="PNPLA" evidence="4">
    <location>
        <begin position="14"/>
        <end position="230"/>
    </location>
</feature>
<feature type="repeat" description="TPR" evidence="2">
    <location>
        <begin position="994"/>
        <end position="1027"/>
    </location>
</feature>
<protein>
    <submittedName>
        <fullName evidence="5">Nephrocystin-3 [Mus musculus]</fullName>
    </submittedName>
</protein>
<dbReference type="SUPFAM" id="SSF48452">
    <property type="entry name" value="TPR-like"/>
    <property type="match status" value="2"/>
</dbReference>
<dbReference type="Proteomes" id="UP000044841">
    <property type="component" value="Unassembled WGS sequence"/>
</dbReference>
<feature type="short sequence motif" description="GXGXXG" evidence="3">
    <location>
        <begin position="18"/>
        <end position="23"/>
    </location>
</feature>
<dbReference type="SUPFAM" id="SSF52540">
    <property type="entry name" value="P-loop containing nucleoside triphosphate hydrolases"/>
    <property type="match status" value="1"/>
</dbReference>
<evidence type="ECO:0000256" key="1">
    <source>
        <dbReference type="ARBA" id="ARBA00023098"/>
    </source>
</evidence>
<keyword evidence="2" id="KW-0802">TPR repeat</keyword>
<dbReference type="Gene3D" id="3.40.50.300">
    <property type="entry name" value="P-loop containing nucleotide triphosphate hydrolases"/>
    <property type="match status" value="1"/>
</dbReference>
<dbReference type="InterPro" id="IPR053137">
    <property type="entry name" value="NLR-like"/>
</dbReference>
<dbReference type="GO" id="GO:0046486">
    <property type="term" value="P:glycerolipid metabolic process"/>
    <property type="evidence" value="ECO:0007669"/>
    <property type="project" value="UniProtKB-ARBA"/>
</dbReference>
<evidence type="ECO:0000313" key="6">
    <source>
        <dbReference type="Proteomes" id="UP000044841"/>
    </source>
</evidence>
<accession>A0A0K6GAG6</accession>
<name>A0A0K6GAG6_9AGAM</name>
<evidence type="ECO:0000313" key="5">
    <source>
        <dbReference type="EMBL" id="CUA75446.1"/>
    </source>
</evidence>
<dbReference type="PROSITE" id="PS51635">
    <property type="entry name" value="PNPLA"/>
    <property type="match status" value="1"/>
</dbReference>
<sequence>MQSSQEPSKGLNILCIDGGGVRGLSSLIILREIMRRIQAIQGRENIHPYEHFDVIAGTGTGGSVNVASHIAPAYPAMVCSISACMLGRLRMPVDKAIEKYAKLVEEVFKDKKISGVPMYKGTKLQEVLKTMISEATGADAEMMMEDQSSNPCKTMVFAMARHNLNAGLPVIFRTYPVTTNSGPNCTICEALRATLAHPDLFKGIDVTDCSVPQSFVGGDIGCSNPLAHVLSEVERVWPTRKVTSIISLGAGHTRTIKMPNPSWWQRTQDVIVMKDMATDSERVAEEMSMRFQRTSGVYFRFNVDQGMQDMNHGSWERLAEAMQHAKGYLQKNKTSQMLEEAVRISMGRYSAVTTKHVAGQISGVSETAKPLVDFKRCPPPTKFYTGRTDENAQVIACITGDHKRRVCVVYGLGGVGKTQLALNVIEQTWDQWAHIIYVDASSEEAIEKAFKEFGAAKNTGDTPKDVVNWLESCKERWLVIFDNVDTPSTDLQRYIPARGGGSVLITTRLPDLARLSEGPGSVCHLSSMSLTDGAALLLKITSMRNQCLSDSDVKAAEELELGGLALAIVHAGAYIAHSPGMTITRYHNLLLSERRRMLDEYNELPKTAKLDEGGNTVYTTWRICYDQLKPESRKLLWLIAYLHYDGISEELFKRAATMSHSKSYPLPLSDIELQAHNYVIEYLSTFLDADGNWDAVRFMRPMSDLTSYSLIDYDRTNHTYRAHILVHDWAKTVVEHRSELAIECSVSLVFLSISDKDDAASLSFERQLGLHVTSVLALHPKIGGNHGYYFGEIYQLNGQWGEQLKVLEPLAEVFTQALGRDHPDTLDFMTSLALTYSRLGRYDKAEQLQVQIADAGKQILGDEHPNTLTFMNNLAMTYSRLSQYKKAEQLQVQVLDAQKRALGDEHPETLTSMNNLATIYLDLGQYDKADQLQVHVVDPSKRVLGDEHPDTLRSMNNLAMTYFYLGRYDEAEQLQVQVLDARKRILGVEHPDIQRSMNNLALTYSALGRWDEAAKLYHKSIAILEQTLGDEHPLTQKCRQNLLNMNKKRQA</sequence>
<dbReference type="InterPro" id="IPR002641">
    <property type="entry name" value="PNPLA_dom"/>
</dbReference>
<organism evidence="5 6">
    <name type="scientific">Rhizoctonia solani</name>
    <dbReference type="NCBI Taxonomy" id="456999"/>
    <lineage>
        <taxon>Eukaryota</taxon>
        <taxon>Fungi</taxon>
        <taxon>Dikarya</taxon>
        <taxon>Basidiomycota</taxon>
        <taxon>Agaricomycotina</taxon>
        <taxon>Agaricomycetes</taxon>
        <taxon>Cantharellales</taxon>
        <taxon>Ceratobasidiaceae</taxon>
        <taxon>Rhizoctonia</taxon>
    </lineage>
</organism>
<dbReference type="PANTHER" id="PTHR46082:SF6">
    <property type="entry name" value="AAA+ ATPASE DOMAIN-CONTAINING PROTEIN-RELATED"/>
    <property type="match status" value="1"/>
</dbReference>
<evidence type="ECO:0000256" key="2">
    <source>
        <dbReference type="PROSITE-ProRule" id="PRU00339"/>
    </source>
</evidence>
<dbReference type="InterPro" id="IPR002182">
    <property type="entry name" value="NB-ARC"/>
</dbReference>
<proteinExistence type="predicted"/>
<dbReference type="PROSITE" id="PS50005">
    <property type="entry name" value="TPR"/>
    <property type="match status" value="1"/>
</dbReference>
<dbReference type="InterPro" id="IPR011990">
    <property type="entry name" value="TPR-like_helical_dom_sf"/>
</dbReference>
<keyword evidence="1" id="KW-0443">Lipid metabolism</keyword>
<dbReference type="SUPFAM" id="SSF52151">
    <property type="entry name" value="FabD/lysophospholipase-like"/>
    <property type="match status" value="1"/>
</dbReference>
<evidence type="ECO:0000259" key="4">
    <source>
        <dbReference type="PROSITE" id="PS51635"/>
    </source>
</evidence>
<dbReference type="InterPro" id="IPR019734">
    <property type="entry name" value="TPR_rpt"/>
</dbReference>
<dbReference type="Gene3D" id="1.25.40.10">
    <property type="entry name" value="Tetratricopeptide repeat domain"/>
    <property type="match status" value="2"/>
</dbReference>
<dbReference type="EMBL" id="CYGV01001549">
    <property type="protein sequence ID" value="CUA75446.1"/>
    <property type="molecule type" value="Genomic_DNA"/>
</dbReference>
<comment type="caution">
    <text evidence="3">Lacks conserved residue(s) required for the propagation of feature annotation.</text>
</comment>